<feature type="transmembrane region" description="Helical" evidence="1">
    <location>
        <begin position="46"/>
        <end position="69"/>
    </location>
</feature>
<reference evidence="2" key="2">
    <citation type="submission" date="2021-04" db="EMBL/GenBank/DDBJ databases">
        <authorList>
            <person name="Gilroy R."/>
        </authorList>
    </citation>
    <scope>NUCLEOTIDE SEQUENCE</scope>
    <source>
        <strain evidence="2">CHK192-19661</strain>
    </source>
</reference>
<dbReference type="Proteomes" id="UP000824025">
    <property type="component" value="Unassembled WGS sequence"/>
</dbReference>
<name>A0A9D2D5I0_9FIRM</name>
<protein>
    <recommendedName>
        <fullName evidence="4">DUF4367 domain-containing protein</fullName>
    </recommendedName>
</protein>
<proteinExistence type="predicted"/>
<gene>
    <name evidence="2" type="ORF">H9726_00365</name>
</gene>
<sequence length="239" mass="26107">MKEMKKDERIENAFLGYFGGVEAPPCDLTQAKRALPQRARRKSRGVLWKAASAFACFLVVCAVSVGILLGRPGTETGGSAEGDAPSQTVPSYYALSSAQAEHASYAQLSQRYEEQLNALSPFEWADNAQAEYTLCSVGGEEALIVAHIRYLYGFVFWEGELYIDLTGGAQLPEELRTFEELESGGTVAGYPYVYAARYVGGEYVSDARLSLPAADYYMTVTGRSEDAVFALLRQLAENS</sequence>
<keyword evidence="1" id="KW-0472">Membrane</keyword>
<evidence type="ECO:0000313" key="3">
    <source>
        <dbReference type="Proteomes" id="UP000824025"/>
    </source>
</evidence>
<comment type="caution">
    <text evidence="2">The sequence shown here is derived from an EMBL/GenBank/DDBJ whole genome shotgun (WGS) entry which is preliminary data.</text>
</comment>
<evidence type="ECO:0000313" key="2">
    <source>
        <dbReference type="EMBL" id="HIZ08915.1"/>
    </source>
</evidence>
<evidence type="ECO:0000256" key="1">
    <source>
        <dbReference type="SAM" id="Phobius"/>
    </source>
</evidence>
<keyword evidence="1" id="KW-1133">Transmembrane helix</keyword>
<accession>A0A9D2D5I0</accession>
<evidence type="ECO:0008006" key="4">
    <source>
        <dbReference type="Google" id="ProtNLM"/>
    </source>
</evidence>
<keyword evidence="1" id="KW-0812">Transmembrane</keyword>
<reference evidence="2" key="1">
    <citation type="journal article" date="2021" name="PeerJ">
        <title>Extensive microbial diversity within the chicken gut microbiome revealed by metagenomics and culture.</title>
        <authorList>
            <person name="Gilroy R."/>
            <person name="Ravi A."/>
            <person name="Getino M."/>
            <person name="Pursley I."/>
            <person name="Horton D.L."/>
            <person name="Alikhan N.F."/>
            <person name="Baker D."/>
            <person name="Gharbi K."/>
            <person name="Hall N."/>
            <person name="Watson M."/>
            <person name="Adriaenssens E.M."/>
            <person name="Foster-Nyarko E."/>
            <person name="Jarju S."/>
            <person name="Secka A."/>
            <person name="Antonio M."/>
            <person name="Oren A."/>
            <person name="Chaudhuri R.R."/>
            <person name="La Ragione R."/>
            <person name="Hildebrand F."/>
            <person name="Pallen M.J."/>
        </authorList>
    </citation>
    <scope>NUCLEOTIDE SEQUENCE</scope>
    <source>
        <strain evidence="2">CHK192-19661</strain>
    </source>
</reference>
<dbReference type="EMBL" id="DXCF01000002">
    <property type="protein sequence ID" value="HIZ08915.1"/>
    <property type="molecule type" value="Genomic_DNA"/>
</dbReference>
<organism evidence="2 3">
    <name type="scientific">Candidatus Borkfalkia avicola</name>
    <dbReference type="NCBI Taxonomy" id="2838503"/>
    <lineage>
        <taxon>Bacteria</taxon>
        <taxon>Bacillati</taxon>
        <taxon>Bacillota</taxon>
        <taxon>Clostridia</taxon>
        <taxon>Christensenellales</taxon>
        <taxon>Christensenellaceae</taxon>
        <taxon>Candidatus Borkfalkia</taxon>
    </lineage>
</organism>
<dbReference type="AlphaFoldDB" id="A0A9D2D5I0"/>